<evidence type="ECO:0000313" key="1">
    <source>
        <dbReference type="EMBL" id="KAI5653556.1"/>
    </source>
</evidence>
<keyword evidence="2" id="KW-1185">Reference proteome</keyword>
<name>A0ACB9ZZ13_CATRO</name>
<proteinExistence type="predicted"/>
<accession>A0ACB9ZZ13</accession>
<dbReference type="EMBL" id="CM044707">
    <property type="protein sequence ID" value="KAI5653556.1"/>
    <property type="molecule type" value="Genomic_DNA"/>
</dbReference>
<organism evidence="1 2">
    <name type="scientific">Catharanthus roseus</name>
    <name type="common">Madagascar periwinkle</name>
    <name type="synonym">Vinca rosea</name>
    <dbReference type="NCBI Taxonomy" id="4058"/>
    <lineage>
        <taxon>Eukaryota</taxon>
        <taxon>Viridiplantae</taxon>
        <taxon>Streptophyta</taxon>
        <taxon>Embryophyta</taxon>
        <taxon>Tracheophyta</taxon>
        <taxon>Spermatophyta</taxon>
        <taxon>Magnoliopsida</taxon>
        <taxon>eudicotyledons</taxon>
        <taxon>Gunneridae</taxon>
        <taxon>Pentapetalae</taxon>
        <taxon>asterids</taxon>
        <taxon>lamiids</taxon>
        <taxon>Gentianales</taxon>
        <taxon>Apocynaceae</taxon>
        <taxon>Rauvolfioideae</taxon>
        <taxon>Vinceae</taxon>
        <taxon>Catharanthinae</taxon>
        <taxon>Catharanthus</taxon>
    </lineage>
</organism>
<evidence type="ECO:0000313" key="2">
    <source>
        <dbReference type="Proteomes" id="UP001060085"/>
    </source>
</evidence>
<reference evidence="2" key="1">
    <citation type="journal article" date="2023" name="Nat. Plants">
        <title>Single-cell RNA sequencing provides a high-resolution roadmap for understanding the multicellular compartmentation of specialized metabolism.</title>
        <authorList>
            <person name="Sun S."/>
            <person name="Shen X."/>
            <person name="Li Y."/>
            <person name="Li Y."/>
            <person name="Wang S."/>
            <person name="Li R."/>
            <person name="Zhang H."/>
            <person name="Shen G."/>
            <person name="Guo B."/>
            <person name="Wei J."/>
            <person name="Xu J."/>
            <person name="St-Pierre B."/>
            <person name="Chen S."/>
            <person name="Sun C."/>
        </authorList>
    </citation>
    <scope>NUCLEOTIDE SEQUENCE [LARGE SCALE GENOMIC DNA]</scope>
</reference>
<gene>
    <name evidence="1" type="ORF">M9H77_30743</name>
</gene>
<protein>
    <submittedName>
        <fullName evidence="1">Uncharacterized protein</fullName>
    </submittedName>
</protein>
<comment type="caution">
    <text evidence="1">The sequence shown here is derived from an EMBL/GenBank/DDBJ whole genome shotgun (WGS) entry which is preliminary data.</text>
</comment>
<dbReference type="Proteomes" id="UP001060085">
    <property type="component" value="Linkage Group LG07"/>
</dbReference>
<sequence>MYLLMDTMTCRFKILIHFIKVDTKEDHKLEVKEEGVLKEEYTIKHKNIFQDMKHDMKTTYASIARFLSGLNRDIANQLELYPYTTYEDIVVPKPQASTYKNWPKKDDTPKIAFKDNSKPKVKEKGRSITNPIRWFKCNSVGYIAINCSTKGTFVFREDLNGWIEKSNDDCQEGIIFVVHIDHESLKFLKG</sequence>